<keyword evidence="2" id="KW-0805">Transcription regulation</keyword>
<proteinExistence type="inferred from homology"/>
<dbReference type="Gene3D" id="1.10.10.10">
    <property type="entry name" value="Winged helix-like DNA-binding domain superfamily/Winged helix DNA-binding domain"/>
    <property type="match status" value="1"/>
</dbReference>
<feature type="domain" description="HTH lysR-type" evidence="5">
    <location>
        <begin position="1"/>
        <end position="58"/>
    </location>
</feature>
<dbReference type="PROSITE" id="PS50931">
    <property type="entry name" value="HTH_LYSR"/>
    <property type="match status" value="1"/>
</dbReference>
<dbReference type="OrthoDB" id="3176554at2"/>
<evidence type="ECO:0000259" key="5">
    <source>
        <dbReference type="PROSITE" id="PS50931"/>
    </source>
</evidence>
<protein>
    <recommendedName>
        <fullName evidence="5">HTH lysR-type domain-containing protein</fullName>
    </recommendedName>
</protein>
<evidence type="ECO:0000256" key="4">
    <source>
        <dbReference type="ARBA" id="ARBA00023163"/>
    </source>
</evidence>
<dbReference type="Proteomes" id="UP000078292">
    <property type="component" value="Unassembled WGS sequence"/>
</dbReference>
<accession>A0A1B7M1Z9</accession>
<dbReference type="InterPro" id="IPR036388">
    <property type="entry name" value="WH-like_DNA-bd_sf"/>
</dbReference>
<sequence>MDLESMRTFLSVARNRSISRAAQELYATQPTVSLRIKRIEQKLGFPVFLRSWQGVDLTPEGRHILPTIADYFFRLQTAKQMPQEAIAHSGISSIMDAHATQETIAVDEWLVGEGIYALMSALEEVPDTHVRTTSSAQLHSMVAHGICTRGITYTDGIPKAWSNRETPLWSEPLALVYPTADQTVPNPTVADLKEYFATRTFILMDDPIFTDHSGVTGPLLEDLMPQATRVVDHVGIMAYLCREPGNATLIPSGLCQRRPAFNQPGIIWTAMDCPWGPVSVVLVENDFDQLDFDDEIHDAITGWATRERARHAGTEQR</sequence>
<comment type="similarity">
    <text evidence="1">Belongs to the LysR transcriptional regulatory family.</text>
</comment>
<evidence type="ECO:0000256" key="3">
    <source>
        <dbReference type="ARBA" id="ARBA00023125"/>
    </source>
</evidence>
<dbReference type="InterPro" id="IPR000847">
    <property type="entry name" value="LysR_HTH_N"/>
</dbReference>
<keyword evidence="3" id="KW-0238">DNA-binding</keyword>
<organism evidence="6 7">
    <name type="scientific">Enteractinococcus helveticum</name>
    <dbReference type="NCBI Taxonomy" id="1837282"/>
    <lineage>
        <taxon>Bacteria</taxon>
        <taxon>Bacillati</taxon>
        <taxon>Actinomycetota</taxon>
        <taxon>Actinomycetes</taxon>
        <taxon>Micrococcales</taxon>
        <taxon>Micrococcaceae</taxon>
    </lineage>
</organism>
<reference evidence="6 7" key="1">
    <citation type="submission" date="2016-04" db="EMBL/GenBank/DDBJ databases">
        <title>First whole genome shotgun sequence of the bacterium Enteractinococcus sp. strain UASWS1574.</title>
        <authorList>
            <person name="Crovadore J."/>
            <person name="Chablais R."/>
            <person name="Lefort F."/>
        </authorList>
    </citation>
    <scope>NUCLEOTIDE SEQUENCE [LARGE SCALE GENOMIC DNA]</scope>
    <source>
        <strain evidence="6 7">UASWS1574</strain>
    </source>
</reference>
<name>A0A1B7M1Z9_9MICC</name>
<comment type="caution">
    <text evidence="6">The sequence shown here is derived from an EMBL/GenBank/DDBJ whole genome shotgun (WGS) entry which is preliminary data.</text>
</comment>
<dbReference type="RefSeq" id="WP_043056894.1">
    <property type="nucleotide sequence ID" value="NZ_LXEY01000010.1"/>
</dbReference>
<dbReference type="AlphaFoldDB" id="A0A1B7M1Z9"/>
<dbReference type="PANTHER" id="PTHR30126">
    <property type="entry name" value="HTH-TYPE TRANSCRIPTIONAL REGULATOR"/>
    <property type="match status" value="1"/>
</dbReference>
<dbReference type="GO" id="GO:0000976">
    <property type="term" value="F:transcription cis-regulatory region binding"/>
    <property type="evidence" value="ECO:0007669"/>
    <property type="project" value="TreeGrafter"/>
</dbReference>
<dbReference type="STRING" id="1837282.A6F49_05555"/>
<dbReference type="Pfam" id="PF00126">
    <property type="entry name" value="HTH_1"/>
    <property type="match status" value="1"/>
</dbReference>
<dbReference type="GO" id="GO:0003700">
    <property type="term" value="F:DNA-binding transcription factor activity"/>
    <property type="evidence" value="ECO:0007669"/>
    <property type="project" value="InterPro"/>
</dbReference>
<dbReference type="InterPro" id="IPR036390">
    <property type="entry name" value="WH_DNA-bd_sf"/>
</dbReference>
<dbReference type="EMBL" id="LXEY01000010">
    <property type="protein sequence ID" value="OAV62628.1"/>
    <property type="molecule type" value="Genomic_DNA"/>
</dbReference>
<evidence type="ECO:0000313" key="7">
    <source>
        <dbReference type="Proteomes" id="UP000078292"/>
    </source>
</evidence>
<keyword evidence="4" id="KW-0804">Transcription</keyword>
<gene>
    <name evidence="6" type="ORF">A6F49_05555</name>
</gene>
<evidence type="ECO:0000256" key="1">
    <source>
        <dbReference type="ARBA" id="ARBA00009437"/>
    </source>
</evidence>
<evidence type="ECO:0000256" key="2">
    <source>
        <dbReference type="ARBA" id="ARBA00023015"/>
    </source>
</evidence>
<evidence type="ECO:0000313" key="6">
    <source>
        <dbReference type="EMBL" id="OAV62628.1"/>
    </source>
</evidence>
<dbReference type="SUPFAM" id="SSF46785">
    <property type="entry name" value="Winged helix' DNA-binding domain"/>
    <property type="match status" value="1"/>
</dbReference>
<keyword evidence="7" id="KW-1185">Reference proteome</keyword>
<dbReference type="PRINTS" id="PR00039">
    <property type="entry name" value="HTHLYSR"/>
</dbReference>
<dbReference type="PANTHER" id="PTHR30126:SF40">
    <property type="entry name" value="HTH-TYPE TRANSCRIPTIONAL REGULATOR GLTR"/>
    <property type="match status" value="1"/>
</dbReference>